<evidence type="ECO:0000313" key="2">
    <source>
        <dbReference type="Proteomes" id="UP001162483"/>
    </source>
</evidence>
<dbReference type="Proteomes" id="UP001162483">
    <property type="component" value="Unassembled WGS sequence"/>
</dbReference>
<comment type="caution">
    <text evidence="1">The sequence shown here is derived from an EMBL/GenBank/DDBJ whole genome shotgun (WGS) entry which is preliminary data.</text>
</comment>
<protein>
    <submittedName>
        <fullName evidence="1">Uncharacterized protein</fullName>
    </submittedName>
</protein>
<gene>
    <name evidence="1" type="ORF">SPARVUS_LOCUS4944752</name>
</gene>
<dbReference type="EMBL" id="CATNWA010009816">
    <property type="protein sequence ID" value="CAI9558748.1"/>
    <property type="molecule type" value="Genomic_DNA"/>
</dbReference>
<keyword evidence="2" id="KW-1185">Reference proteome</keyword>
<sequence length="41" mass="4344">MPAVDPDDPVPDPVPAVVPIDSEPAVILLTRCPQSCQTTRC</sequence>
<accession>A0ABN9CFH2</accession>
<feature type="non-terminal residue" evidence="1">
    <location>
        <position position="41"/>
    </location>
</feature>
<proteinExistence type="predicted"/>
<name>A0ABN9CFH2_9NEOB</name>
<reference evidence="1" key="1">
    <citation type="submission" date="2023-05" db="EMBL/GenBank/DDBJ databases">
        <authorList>
            <person name="Stuckert A."/>
        </authorList>
    </citation>
    <scope>NUCLEOTIDE SEQUENCE</scope>
</reference>
<organism evidence="1 2">
    <name type="scientific">Staurois parvus</name>
    <dbReference type="NCBI Taxonomy" id="386267"/>
    <lineage>
        <taxon>Eukaryota</taxon>
        <taxon>Metazoa</taxon>
        <taxon>Chordata</taxon>
        <taxon>Craniata</taxon>
        <taxon>Vertebrata</taxon>
        <taxon>Euteleostomi</taxon>
        <taxon>Amphibia</taxon>
        <taxon>Batrachia</taxon>
        <taxon>Anura</taxon>
        <taxon>Neobatrachia</taxon>
        <taxon>Ranoidea</taxon>
        <taxon>Ranidae</taxon>
        <taxon>Staurois</taxon>
    </lineage>
</organism>
<evidence type="ECO:0000313" key="1">
    <source>
        <dbReference type="EMBL" id="CAI9558748.1"/>
    </source>
</evidence>